<keyword evidence="11" id="KW-0325">Glycoprotein</keyword>
<dbReference type="CDD" id="cd03249">
    <property type="entry name" value="ABC_MTABC3_MDL1_MDL2"/>
    <property type="match status" value="2"/>
</dbReference>
<keyword evidence="3" id="KW-0813">Transport</keyword>
<evidence type="ECO:0000256" key="5">
    <source>
        <dbReference type="ARBA" id="ARBA00022737"/>
    </source>
</evidence>
<dbReference type="InterPro" id="IPR011527">
    <property type="entry name" value="ABC1_TM_dom"/>
</dbReference>
<feature type="transmembrane region" description="Helical" evidence="13">
    <location>
        <begin position="772"/>
        <end position="792"/>
    </location>
</feature>
<evidence type="ECO:0000256" key="6">
    <source>
        <dbReference type="ARBA" id="ARBA00022741"/>
    </source>
</evidence>
<dbReference type="InterPro" id="IPR027417">
    <property type="entry name" value="P-loop_NTPase"/>
</dbReference>
<dbReference type="PROSITE" id="PS00211">
    <property type="entry name" value="ABC_TRANSPORTER_1"/>
    <property type="match status" value="2"/>
</dbReference>
<evidence type="ECO:0000256" key="12">
    <source>
        <dbReference type="SAM" id="MobiDB-lite"/>
    </source>
</evidence>
<dbReference type="CDD" id="cd18578">
    <property type="entry name" value="ABC_6TM_Pgp_ABCB1_D2_like"/>
    <property type="match status" value="1"/>
</dbReference>
<feature type="transmembrane region" description="Helical" evidence="13">
    <location>
        <begin position="50"/>
        <end position="73"/>
    </location>
</feature>
<dbReference type="InParanoid" id="K1QDF1"/>
<keyword evidence="9 13" id="KW-1133">Transmembrane helix</keyword>
<keyword evidence="7" id="KW-0067">ATP-binding</keyword>
<dbReference type="EMBL" id="JH817848">
    <property type="protein sequence ID" value="EKC34962.1"/>
    <property type="molecule type" value="Genomic_DNA"/>
</dbReference>
<proteinExistence type="inferred from homology"/>
<evidence type="ECO:0000256" key="8">
    <source>
        <dbReference type="ARBA" id="ARBA00022967"/>
    </source>
</evidence>
<keyword evidence="4 13" id="KW-0812">Transmembrane</keyword>
<dbReference type="Pfam" id="PF00664">
    <property type="entry name" value="ABC_membrane"/>
    <property type="match status" value="2"/>
</dbReference>
<reference evidence="14" key="1">
    <citation type="journal article" date="2012" name="Nature">
        <title>The oyster genome reveals stress adaptation and complexity of shell formation.</title>
        <authorList>
            <person name="Zhang G."/>
            <person name="Fang X."/>
            <person name="Guo X."/>
            <person name="Li L."/>
            <person name="Luo R."/>
            <person name="Xu F."/>
            <person name="Yang P."/>
            <person name="Zhang L."/>
            <person name="Wang X."/>
            <person name="Qi H."/>
            <person name="Xiong Z."/>
            <person name="Que H."/>
            <person name="Xie Y."/>
            <person name="Holland P.W."/>
            <person name="Paps J."/>
            <person name="Zhu Y."/>
            <person name="Wu F."/>
            <person name="Chen Y."/>
            <person name="Wang J."/>
            <person name="Peng C."/>
            <person name="Meng J."/>
            <person name="Yang L."/>
            <person name="Liu J."/>
            <person name="Wen B."/>
            <person name="Zhang N."/>
            <person name="Huang Z."/>
            <person name="Zhu Q."/>
            <person name="Feng Y."/>
            <person name="Mount A."/>
            <person name="Hedgecock D."/>
            <person name="Xu Z."/>
            <person name="Liu Y."/>
            <person name="Domazet-Loso T."/>
            <person name="Du Y."/>
            <person name="Sun X."/>
            <person name="Zhang S."/>
            <person name="Liu B."/>
            <person name="Cheng P."/>
            <person name="Jiang X."/>
            <person name="Li J."/>
            <person name="Fan D."/>
            <person name="Wang W."/>
            <person name="Fu W."/>
            <person name="Wang T."/>
            <person name="Wang B."/>
            <person name="Zhang J."/>
            <person name="Peng Z."/>
            <person name="Li Y."/>
            <person name="Li N."/>
            <person name="Wang J."/>
            <person name="Chen M."/>
            <person name="He Y."/>
            <person name="Tan F."/>
            <person name="Song X."/>
            <person name="Zheng Q."/>
            <person name="Huang R."/>
            <person name="Yang H."/>
            <person name="Du X."/>
            <person name="Chen L."/>
            <person name="Yang M."/>
            <person name="Gaffney P.M."/>
            <person name="Wang S."/>
            <person name="Luo L."/>
            <person name="She Z."/>
            <person name="Ming Y."/>
            <person name="Huang W."/>
            <person name="Zhang S."/>
            <person name="Huang B."/>
            <person name="Zhang Y."/>
            <person name="Qu T."/>
            <person name="Ni P."/>
            <person name="Miao G."/>
            <person name="Wang J."/>
            <person name="Wang Q."/>
            <person name="Steinberg C.E."/>
            <person name="Wang H."/>
            <person name="Li N."/>
            <person name="Qian L."/>
            <person name="Zhang G."/>
            <person name="Li Y."/>
            <person name="Yang H."/>
            <person name="Liu X."/>
            <person name="Wang J."/>
            <person name="Yin Y."/>
            <person name="Wang J."/>
        </authorList>
    </citation>
    <scope>NUCLEOTIDE SEQUENCE [LARGE SCALE GENOMIC DNA]</scope>
    <source>
        <strain evidence="14">05x7-T-G4-1.051#20</strain>
    </source>
</reference>
<dbReference type="HOGENOM" id="CLU_000604_17_2_1"/>
<feature type="transmembrane region" description="Helical" evidence="13">
    <location>
        <begin position="224"/>
        <end position="245"/>
    </location>
</feature>
<organism evidence="14">
    <name type="scientific">Magallana gigas</name>
    <name type="common">Pacific oyster</name>
    <name type="synonym">Crassostrea gigas</name>
    <dbReference type="NCBI Taxonomy" id="29159"/>
    <lineage>
        <taxon>Eukaryota</taxon>
        <taxon>Metazoa</taxon>
        <taxon>Spiralia</taxon>
        <taxon>Lophotrochozoa</taxon>
        <taxon>Mollusca</taxon>
        <taxon>Bivalvia</taxon>
        <taxon>Autobranchia</taxon>
        <taxon>Pteriomorphia</taxon>
        <taxon>Ostreida</taxon>
        <taxon>Ostreoidea</taxon>
        <taxon>Ostreidae</taxon>
        <taxon>Magallana</taxon>
    </lineage>
</organism>
<evidence type="ECO:0000256" key="10">
    <source>
        <dbReference type="ARBA" id="ARBA00023136"/>
    </source>
</evidence>
<feature type="transmembrane region" description="Helical" evidence="13">
    <location>
        <begin position="956"/>
        <end position="976"/>
    </location>
</feature>
<feature type="transmembrane region" description="Helical" evidence="13">
    <location>
        <begin position="199"/>
        <end position="218"/>
    </location>
</feature>
<evidence type="ECO:0000313" key="14">
    <source>
        <dbReference type="EMBL" id="EKC34962.1"/>
    </source>
</evidence>
<name>K1QDF1_MAGGI</name>
<comment type="subcellular location">
    <subcellularLocation>
        <location evidence="1">Membrane</location>
        <topology evidence="1">Multi-pass membrane protein</topology>
    </subcellularLocation>
</comment>
<dbReference type="GO" id="GO:0015421">
    <property type="term" value="F:ABC-type oligopeptide transporter activity"/>
    <property type="evidence" value="ECO:0007669"/>
    <property type="project" value="TreeGrafter"/>
</dbReference>
<dbReference type="Pfam" id="PF00005">
    <property type="entry name" value="ABC_tran"/>
    <property type="match status" value="2"/>
</dbReference>
<dbReference type="InterPro" id="IPR003439">
    <property type="entry name" value="ABC_transporter-like_ATP-bd"/>
</dbReference>
<feature type="transmembrane region" description="Helical" evidence="13">
    <location>
        <begin position="302"/>
        <end position="325"/>
    </location>
</feature>
<accession>K1QDF1</accession>
<dbReference type="InterPro" id="IPR017871">
    <property type="entry name" value="ABC_transporter-like_CS"/>
</dbReference>
<dbReference type="PANTHER" id="PTHR43394:SF27">
    <property type="entry name" value="ATP-DEPENDENT TRANSLOCASE ABCB1-LIKE"/>
    <property type="match status" value="1"/>
</dbReference>
<feature type="transmembrane region" description="Helical" evidence="13">
    <location>
        <begin position="996"/>
        <end position="1014"/>
    </location>
</feature>
<evidence type="ECO:0000256" key="4">
    <source>
        <dbReference type="ARBA" id="ARBA00022692"/>
    </source>
</evidence>
<keyword evidence="6" id="KW-0547">Nucleotide-binding</keyword>
<dbReference type="SMART" id="SM00382">
    <property type="entry name" value="AAA"/>
    <property type="match status" value="2"/>
</dbReference>
<evidence type="ECO:0000256" key="13">
    <source>
        <dbReference type="SAM" id="Phobius"/>
    </source>
</evidence>
<dbReference type="GO" id="GO:0016887">
    <property type="term" value="F:ATP hydrolysis activity"/>
    <property type="evidence" value="ECO:0007669"/>
    <property type="project" value="InterPro"/>
</dbReference>
<feature type="transmembrane region" description="Helical" evidence="13">
    <location>
        <begin position="852"/>
        <end position="872"/>
    </location>
</feature>
<dbReference type="FunFam" id="3.40.50.300:FF:000205">
    <property type="entry name" value="ABC transporter B family member 4"/>
    <property type="match status" value="1"/>
</dbReference>
<feature type="region of interest" description="Disordered" evidence="12">
    <location>
        <begin position="1"/>
        <end position="27"/>
    </location>
</feature>
<feature type="transmembrane region" description="Helical" evidence="13">
    <location>
        <begin position="350"/>
        <end position="368"/>
    </location>
</feature>
<keyword evidence="5" id="KW-0677">Repeat</keyword>
<feature type="compositionally biased region" description="Polar residues" evidence="12">
    <location>
        <begin position="685"/>
        <end position="694"/>
    </location>
</feature>
<comment type="similarity">
    <text evidence="2">Belongs to the ABC transporter superfamily. ABCB family. Multidrug resistance exporter (TC 3.A.1.201) subfamily.</text>
</comment>
<dbReference type="InterPro" id="IPR039421">
    <property type="entry name" value="Type_1_exporter"/>
</dbReference>
<dbReference type="InterPro" id="IPR003593">
    <property type="entry name" value="AAA+_ATPase"/>
</dbReference>
<dbReference type="GO" id="GO:0005743">
    <property type="term" value="C:mitochondrial inner membrane"/>
    <property type="evidence" value="ECO:0007669"/>
    <property type="project" value="TreeGrafter"/>
</dbReference>
<evidence type="ECO:0000256" key="1">
    <source>
        <dbReference type="ARBA" id="ARBA00004141"/>
    </source>
</evidence>
<evidence type="ECO:0000256" key="7">
    <source>
        <dbReference type="ARBA" id="ARBA00022840"/>
    </source>
</evidence>
<keyword evidence="8" id="KW-1278">Translocase</keyword>
<dbReference type="Gene3D" id="1.20.1560.10">
    <property type="entry name" value="ABC transporter type 1, transmembrane domain"/>
    <property type="match status" value="2"/>
</dbReference>
<dbReference type="PANTHER" id="PTHR43394">
    <property type="entry name" value="ATP-DEPENDENT PERMEASE MDL1, MITOCHONDRIAL"/>
    <property type="match status" value="1"/>
</dbReference>
<evidence type="ECO:0000256" key="2">
    <source>
        <dbReference type="ARBA" id="ARBA00007577"/>
    </source>
</evidence>
<sequence length="1296" mass="143292">MSDTDERAPLLSSEKGEKYSEEKTNEKKQKSAKSATFGQLFRYATALDKFLIFIGSVFAIAVGGGWPALSVIFGELTDTFVSGPGGFTFICVNGSLVLNGTGNTTGNDSSSAADEFEDKMSTYAFYYLYIAAVVLVAGYLQIMCWTTACERQIHTIRKVYFRSIVRQQIGWFDKNQSGELTTRLADDINKIKDGLGDKFSFTFQYTAQFFSGFAIGFWKSWKMTLVMMSVTPILAVSAAIMSVFIRNYTKKEQESYAGAGSVAEEVLSCIRTVISFNGQRQEQIRYESALKETRRIGIRKSFVQGMMIGLIMFFMFGTYALAFWYGSDQVKDWYHSYCAAEREGISPGEVLTVFFCVMIGSFSIGNAAPHLGSIFGAKGAAAEVFETIDTVPEIDGTSEKGEVPVSLDGDIDFVGVEFSYPTREEVKVLKNFNLNIGRGQTVALVGSSGCGKSTVVNLIQRMYDPDSGRVLLDGKNIKELNTCWLRNNIGVVSQEPILFGMTIAENIKLGNTDATIQEIEDAAKAANAHDFITRLPNGYRTLVGERGAQLSGGQKQRVAIARALVRNPRILLLDEATSALDSESEKIVQTALDQARLGRTTVMIAHRLTTVQNADMIYVVDQGEIIESGTHSDLMEKKEFYYQLVQAQSLEPDDNGANGDDNKAHIYKRQRSRVSSSDKSDNLVKRQTSRQVSITEKGISKEKEAEEKEEEEEEVEKPKYFRILRENFPECPFLIFGTLFAAIQGTTMPLFAVFFGEMIKVVFIDIYNTDNVFWSMMFLALGGLNFVSNLFMHTNFGIAGERMTFRLRLKMFRAYLRQDAAYFDDPKHGTGSLTTRLATDASLIKTATGFRIGTILSSIVSLVAALVIAFYYGWKLALVVLGGVPILMLSSSLQIKVVMGKHKDDQNKLEDAGKIASETIENIRTVQSLAREKYFYDLYSEHLESPLRSNLKQAQLYGFAYGFSQCVVFAMYGGAFRFGAWQVSVGDMAPENVYKVFFAIAFTGMTIGQASSFLPDYSKAQHAAGILFKVLETIPGIDIYSSKGTYMTTVDGRVVFKNVSFSYPMRPEVRVLKSLSFSVEPGQTVALVGPSGCGKSTAISLLQRMYDLEDGEINLDGRDIRDLNLNRLRSFISVVSQEPILFDCSIRENISYGLDTDVGMDDVIEAARKANIHDFITSLPAGYETVVGEKGTQLSGGQKQRVAIARAIVRNPKILLLDEATSALDTESEKQVQAALDAAQKGRTCIVIAHRLSTIQNCDVIFVIDDGQVVESGSHQALLSLKGVYSALVSAQQFTK</sequence>
<dbReference type="GO" id="GO:0090374">
    <property type="term" value="P:oligopeptide export from mitochondrion"/>
    <property type="evidence" value="ECO:0007669"/>
    <property type="project" value="TreeGrafter"/>
</dbReference>
<dbReference type="SUPFAM" id="SSF52540">
    <property type="entry name" value="P-loop containing nucleoside triphosphate hydrolases"/>
    <property type="match status" value="2"/>
</dbReference>
<gene>
    <name evidence="14" type="ORF">CGI_10017999</name>
</gene>
<feature type="transmembrane region" description="Helical" evidence="13">
    <location>
        <begin position="878"/>
        <end position="899"/>
    </location>
</feature>
<dbReference type="PROSITE" id="PS50893">
    <property type="entry name" value="ABC_TRANSPORTER_2"/>
    <property type="match status" value="2"/>
</dbReference>
<feature type="transmembrane region" description="Helical" evidence="13">
    <location>
        <begin position="126"/>
        <end position="148"/>
    </location>
</feature>
<dbReference type="PROSITE" id="PS50929">
    <property type="entry name" value="ABC_TM1F"/>
    <property type="match status" value="2"/>
</dbReference>
<evidence type="ECO:0000256" key="9">
    <source>
        <dbReference type="ARBA" id="ARBA00022989"/>
    </source>
</evidence>
<evidence type="ECO:0000256" key="11">
    <source>
        <dbReference type="ARBA" id="ARBA00023180"/>
    </source>
</evidence>
<dbReference type="FunFam" id="1.20.1560.10:FF:000121">
    <property type="entry name" value="ABC transporter B family member 9"/>
    <property type="match status" value="1"/>
</dbReference>
<dbReference type="SUPFAM" id="SSF90123">
    <property type="entry name" value="ABC transporter transmembrane region"/>
    <property type="match status" value="2"/>
</dbReference>
<dbReference type="FunCoup" id="K1QDF1">
    <property type="interactions" value="79"/>
</dbReference>
<protein>
    <submittedName>
        <fullName evidence="14">Multidrug resistance protein 1</fullName>
    </submittedName>
</protein>
<evidence type="ECO:0000256" key="3">
    <source>
        <dbReference type="ARBA" id="ARBA00022448"/>
    </source>
</evidence>
<dbReference type="GO" id="GO:0005524">
    <property type="term" value="F:ATP binding"/>
    <property type="evidence" value="ECO:0007669"/>
    <property type="project" value="UniProtKB-KW"/>
</dbReference>
<dbReference type="CDD" id="cd18577">
    <property type="entry name" value="ABC_6TM_Pgp_ABCB1_D1_like"/>
    <property type="match status" value="1"/>
</dbReference>
<feature type="region of interest" description="Disordered" evidence="12">
    <location>
        <begin position="651"/>
        <end position="712"/>
    </location>
</feature>
<keyword evidence="10 13" id="KW-0472">Membrane</keyword>
<dbReference type="FunFam" id="1.20.1560.10:FF:000018">
    <property type="entry name" value="ATP-binding cassette subfamily B member 11"/>
    <property type="match status" value="1"/>
</dbReference>
<dbReference type="Gene3D" id="3.40.50.300">
    <property type="entry name" value="P-loop containing nucleotide triphosphate hydrolases"/>
    <property type="match status" value="2"/>
</dbReference>
<dbReference type="InterPro" id="IPR036640">
    <property type="entry name" value="ABC1_TM_sf"/>
</dbReference>
<dbReference type="FunFam" id="3.40.50.300:FF:000479">
    <property type="entry name" value="Multidrug resistance protein 1A"/>
    <property type="match status" value="1"/>
</dbReference>
<feature type="transmembrane region" description="Helical" evidence="13">
    <location>
        <begin position="731"/>
        <end position="752"/>
    </location>
</feature>